<dbReference type="GO" id="GO:0016747">
    <property type="term" value="F:acyltransferase activity, transferring groups other than amino-acyl groups"/>
    <property type="evidence" value="ECO:0007669"/>
    <property type="project" value="InterPro"/>
</dbReference>
<evidence type="ECO:0000313" key="4">
    <source>
        <dbReference type="EMBL" id="APF19606.1"/>
    </source>
</evidence>
<dbReference type="OrthoDB" id="9800754at2"/>
<evidence type="ECO:0000256" key="1">
    <source>
        <dbReference type="ARBA" id="ARBA00022679"/>
    </source>
</evidence>
<dbReference type="SUPFAM" id="SSF53474">
    <property type="entry name" value="alpha/beta-Hydrolases"/>
    <property type="match status" value="1"/>
</dbReference>
<gene>
    <name evidence="4" type="ORF">Cabys_2858</name>
    <name evidence="5" type="ORF">Calab_0074</name>
</gene>
<organism evidence="5 6">
    <name type="scientific">Caldithrix abyssi DSM 13497</name>
    <dbReference type="NCBI Taxonomy" id="880073"/>
    <lineage>
        <taxon>Bacteria</taxon>
        <taxon>Pseudomonadati</taxon>
        <taxon>Calditrichota</taxon>
        <taxon>Calditrichia</taxon>
        <taxon>Calditrichales</taxon>
        <taxon>Calditrichaceae</taxon>
        <taxon>Caldithrix</taxon>
    </lineage>
</organism>
<evidence type="ECO:0000256" key="2">
    <source>
        <dbReference type="PIRSR" id="PIRSR000443-1"/>
    </source>
</evidence>
<dbReference type="KEGG" id="caby:Cabys_2858"/>
<dbReference type="Proteomes" id="UP000183868">
    <property type="component" value="Chromosome"/>
</dbReference>
<feature type="active site" evidence="2">
    <location>
        <position position="320"/>
    </location>
</feature>
<dbReference type="STRING" id="880073.Cabys_2858"/>
<dbReference type="RefSeq" id="WP_006926600.1">
    <property type="nucleotide sequence ID" value="NZ_CM001402.1"/>
</dbReference>
<feature type="domain" description="AB hydrolase-1" evidence="3">
    <location>
        <begin position="86"/>
        <end position="322"/>
    </location>
</feature>
<dbReference type="InterPro" id="IPR029058">
    <property type="entry name" value="AB_hydrolase_fold"/>
</dbReference>
<dbReference type="PANTHER" id="PTHR32268:SF11">
    <property type="entry name" value="HOMOSERINE O-ACETYLTRANSFERASE"/>
    <property type="match status" value="1"/>
</dbReference>
<dbReference type="PANTHER" id="PTHR32268">
    <property type="entry name" value="HOMOSERINE O-ACETYLTRANSFERASE"/>
    <property type="match status" value="1"/>
</dbReference>
<reference evidence="4 7" key="2">
    <citation type="submission" date="2016-11" db="EMBL/GenBank/DDBJ databases">
        <title>Genomic analysis of Caldithrix abyssi and proposal of a novel bacterial phylum Caldithrichaeota.</title>
        <authorList>
            <person name="Kublanov I."/>
            <person name="Sigalova O."/>
            <person name="Gavrilov S."/>
            <person name="Lebedinsky A."/>
            <person name="Ivanova N."/>
            <person name="Daum C."/>
            <person name="Reddy T."/>
            <person name="Klenk H.P."/>
            <person name="Goker M."/>
            <person name="Reva O."/>
            <person name="Miroshnichenko M."/>
            <person name="Kyprides N."/>
            <person name="Woyke T."/>
            <person name="Gelfand M."/>
        </authorList>
    </citation>
    <scope>NUCLEOTIDE SEQUENCE [LARGE SCALE GENOMIC DNA]</scope>
    <source>
        <strain evidence="4 7">LF13</strain>
    </source>
</reference>
<dbReference type="HOGENOM" id="CLU_028760_2_0_0"/>
<keyword evidence="1 4" id="KW-0808">Transferase</keyword>
<dbReference type="PIRSF" id="PIRSF000443">
    <property type="entry name" value="Homoser_Ac_trans"/>
    <property type="match status" value="1"/>
</dbReference>
<sequence precursor="true">MLRYRLIAFGLFLVLGLNLLMAGQQRFAYLGDFKLESGAVIKNCKIGYRTFGRLNSARDNAILFPTWFGGTSEHLGRLIGPEGLIDSTRYFIIAVDALGNGVSSSPSNSPEQPDEKFPSFTITDMVRSQYRLLTEHLHINHLFAVIGGSMGGMQTFEWMVRYPDFMKKAVPYVGTPQFSSYDVLLWRQALEILNIGWKYRVPADSVRALLKALIALNARTPEWIVENWTVDFVKQRFEALFDGEPSTFTNRNFEAQARAMLQHDISKIENGDWQKVARRVKARVLIINVETDHMVNHKAAVRFAQLINARTFTLNDPCGHLAIGCQLKRVSAVIKQFLENE</sequence>
<dbReference type="PaxDb" id="880073-Calab_0074"/>
<dbReference type="eggNOG" id="COG2021">
    <property type="taxonomic scope" value="Bacteria"/>
</dbReference>
<reference evidence="5 6" key="1">
    <citation type="submission" date="2011-09" db="EMBL/GenBank/DDBJ databases">
        <title>The permanent draft genome of Caldithrix abyssi DSM 13497.</title>
        <authorList>
            <consortium name="US DOE Joint Genome Institute (JGI-PGF)"/>
            <person name="Lucas S."/>
            <person name="Han J."/>
            <person name="Lapidus A."/>
            <person name="Bruce D."/>
            <person name="Goodwin L."/>
            <person name="Pitluck S."/>
            <person name="Peters L."/>
            <person name="Kyrpides N."/>
            <person name="Mavromatis K."/>
            <person name="Ivanova N."/>
            <person name="Mikhailova N."/>
            <person name="Chertkov O."/>
            <person name="Detter J.C."/>
            <person name="Tapia R."/>
            <person name="Han C."/>
            <person name="Land M."/>
            <person name="Hauser L."/>
            <person name="Markowitz V."/>
            <person name="Cheng J.-F."/>
            <person name="Hugenholtz P."/>
            <person name="Woyke T."/>
            <person name="Wu D."/>
            <person name="Spring S."/>
            <person name="Brambilla E."/>
            <person name="Klenk H.-P."/>
            <person name="Eisen J.A."/>
        </authorList>
    </citation>
    <scope>NUCLEOTIDE SEQUENCE [LARGE SCALE GENOMIC DNA]</scope>
    <source>
        <strain evidence="5 6">DSM 13497</strain>
    </source>
</reference>
<evidence type="ECO:0000313" key="5">
    <source>
        <dbReference type="EMBL" id="EHO39728.1"/>
    </source>
</evidence>
<dbReference type="GO" id="GO:0016787">
    <property type="term" value="F:hydrolase activity"/>
    <property type="evidence" value="ECO:0007669"/>
    <property type="project" value="UniProtKB-KW"/>
</dbReference>
<proteinExistence type="predicted"/>
<protein>
    <submittedName>
        <fullName evidence="5">Alpha/beta hydrolase fold containing protein</fullName>
    </submittedName>
    <submittedName>
        <fullName evidence="4">Homoserine O-acetyltransferase</fullName>
    </submittedName>
</protein>
<dbReference type="Proteomes" id="UP000004671">
    <property type="component" value="Chromosome"/>
</dbReference>
<dbReference type="AlphaFoldDB" id="H1XXQ5"/>
<dbReference type="EMBL" id="CP018099">
    <property type="protein sequence ID" value="APF19606.1"/>
    <property type="molecule type" value="Genomic_DNA"/>
</dbReference>
<dbReference type="EMBL" id="CM001402">
    <property type="protein sequence ID" value="EHO39728.1"/>
    <property type="molecule type" value="Genomic_DNA"/>
</dbReference>
<accession>H1XXQ5</accession>
<evidence type="ECO:0000259" key="3">
    <source>
        <dbReference type="Pfam" id="PF00561"/>
    </source>
</evidence>
<feature type="active site" evidence="2">
    <location>
        <position position="292"/>
    </location>
</feature>
<evidence type="ECO:0000313" key="7">
    <source>
        <dbReference type="Proteomes" id="UP000183868"/>
    </source>
</evidence>
<dbReference type="Pfam" id="PF00561">
    <property type="entry name" value="Abhydrolase_1"/>
    <property type="match status" value="1"/>
</dbReference>
<dbReference type="InterPro" id="IPR008220">
    <property type="entry name" value="HAT_MetX-like"/>
</dbReference>
<name>H1XXQ5_CALAY</name>
<dbReference type="InParanoid" id="H1XXQ5"/>
<dbReference type="InterPro" id="IPR000073">
    <property type="entry name" value="AB_hydrolase_1"/>
</dbReference>
<keyword evidence="6" id="KW-1185">Reference proteome</keyword>
<evidence type="ECO:0000313" key="6">
    <source>
        <dbReference type="Proteomes" id="UP000004671"/>
    </source>
</evidence>
<keyword evidence="5" id="KW-0378">Hydrolase</keyword>
<feature type="active site" description="Nucleophile" evidence="2">
    <location>
        <position position="149"/>
    </location>
</feature>
<dbReference type="Gene3D" id="3.40.50.1820">
    <property type="entry name" value="alpha/beta hydrolase"/>
    <property type="match status" value="1"/>
</dbReference>